<evidence type="ECO:0000256" key="3">
    <source>
        <dbReference type="ARBA" id="ARBA00022989"/>
    </source>
</evidence>
<feature type="transmembrane region" description="Helical" evidence="5">
    <location>
        <begin position="31"/>
        <end position="53"/>
    </location>
</feature>
<feature type="transmembrane region" description="Helical" evidence="5">
    <location>
        <begin position="311"/>
        <end position="333"/>
    </location>
</feature>
<proteinExistence type="predicted"/>
<keyword evidence="2 5" id="KW-0812">Transmembrane</keyword>
<comment type="caution">
    <text evidence="6">The sequence shown here is derived from an EMBL/GenBank/DDBJ whole genome shotgun (WGS) entry which is preliminary data.</text>
</comment>
<feature type="transmembrane region" description="Helical" evidence="5">
    <location>
        <begin position="372"/>
        <end position="392"/>
    </location>
</feature>
<feature type="transmembrane region" description="Helical" evidence="5">
    <location>
        <begin position="279"/>
        <end position="299"/>
    </location>
</feature>
<feature type="transmembrane region" description="Helical" evidence="5">
    <location>
        <begin position="253"/>
        <end position="273"/>
    </location>
</feature>
<evidence type="ECO:0000256" key="1">
    <source>
        <dbReference type="ARBA" id="ARBA00004141"/>
    </source>
</evidence>
<feature type="transmembrane region" description="Helical" evidence="5">
    <location>
        <begin position="110"/>
        <end position="136"/>
    </location>
</feature>
<sequence length="448" mass="49057">MLGCRTPKKHYFKFDVRPDTRRIMKILVVKITSALVLWILSLCFGLMVPFLIWKSRAGYQHPTRQNECDSSERENLLSDNEITPQYDSTTRSSERLSSFKLLMKKFYRSLCSYNILSFINCVCGGLFLGICLLELLPEARASVQDVLQKANIQTKFPVTEFIVAVGLLFVMLIEQLVMAAYAKRRACEHQQKSIDGGNAISPDTFNQKFHDIEEASGNISVSEDENCHMNCEINVLSPRLSSNATAATEVARALVLIGVLSVHSIFEGLALGLESTVAQLIQLLVAVAVHKSVLAFGLGLKLFETFTPNNVVLAVACACIFCSASPIGCVIGICVSHPGNVSSLESPTPWPPTTASMTTYEQNSMSDVSGTLIASAILQCLAMGTFLYVTFIEVIPGEFAHKNEDAYLAGDLSSMSQEIGNRKKPITPYVKLVALILGFSAVTGLQFL</sequence>
<gene>
    <name evidence="6" type="ORF">CVLEPA_LOCUS29401</name>
</gene>
<protein>
    <submittedName>
        <fullName evidence="6">Uncharacterized protein</fullName>
    </submittedName>
</protein>
<evidence type="ECO:0000256" key="4">
    <source>
        <dbReference type="ARBA" id="ARBA00023136"/>
    </source>
</evidence>
<dbReference type="EMBL" id="CAWYQH010000152">
    <property type="protein sequence ID" value="CAK8696231.1"/>
    <property type="molecule type" value="Genomic_DNA"/>
</dbReference>
<feature type="transmembrane region" description="Helical" evidence="5">
    <location>
        <begin position="161"/>
        <end position="182"/>
    </location>
</feature>
<dbReference type="PANTHER" id="PTHR11040:SF140">
    <property type="entry name" value="ZRT (ZRT), IRT- (IRT-) LIKE PROTEIN TRANSPORTER"/>
    <property type="match status" value="1"/>
</dbReference>
<dbReference type="Proteomes" id="UP001642483">
    <property type="component" value="Unassembled WGS sequence"/>
</dbReference>
<dbReference type="Pfam" id="PF02535">
    <property type="entry name" value="Zip"/>
    <property type="match status" value="1"/>
</dbReference>
<evidence type="ECO:0000256" key="2">
    <source>
        <dbReference type="ARBA" id="ARBA00022692"/>
    </source>
</evidence>
<reference evidence="6 7" key="1">
    <citation type="submission" date="2024-02" db="EMBL/GenBank/DDBJ databases">
        <authorList>
            <person name="Daric V."/>
            <person name="Darras S."/>
        </authorList>
    </citation>
    <scope>NUCLEOTIDE SEQUENCE [LARGE SCALE GENOMIC DNA]</scope>
</reference>
<evidence type="ECO:0000313" key="7">
    <source>
        <dbReference type="Proteomes" id="UP001642483"/>
    </source>
</evidence>
<evidence type="ECO:0000313" key="6">
    <source>
        <dbReference type="EMBL" id="CAK8696231.1"/>
    </source>
</evidence>
<dbReference type="InterPro" id="IPR003689">
    <property type="entry name" value="ZIP"/>
</dbReference>
<keyword evidence="3 5" id="KW-1133">Transmembrane helix</keyword>
<accession>A0ABP0GWX0</accession>
<organism evidence="6 7">
    <name type="scientific">Clavelina lepadiformis</name>
    <name type="common">Light-bulb sea squirt</name>
    <name type="synonym">Ascidia lepadiformis</name>
    <dbReference type="NCBI Taxonomy" id="159417"/>
    <lineage>
        <taxon>Eukaryota</taxon>
        <taxon>Metazoa</taxon>
        <taxon>Chordata</taxon>
        <taxon>Tunicata</taxon>
        <taxon>Ascidiacea</taxon>
        <taxon>Aplousobranchia</taxon>
        <taxon>Clavelinidae</taxon>
        <taxon>Clavelina</taxon>
    </lineage>
</organism>
<feature type="transmembrane region" description="Helical" evidence="5">
    <location>
        <begin position="429"/>
        <end position="447"/>
    </location>
</feature>
<evidence type="ECO:0000256" key="5">
    <source>
        <dbReference type="SAM" id="Phobius"/>
    </source>
</evidence>
<name>A0ABP0GWX0_CLALP</name>
<dbReference type="PANTHER" id="PTHR11040">
    <property type="entry name" value="ZINC/IRON TRANSPORTER"/>
    <property type="match status" value="1"/>
</dbReference>
<keyword evidence="4 5" id="KW-0472">Membrane</keyword>
<comment type="subcellular location">
    <subcellularLocation>
        <location evidence="1">Membrane</location>
        <topology evidence="1">Multi-pass membrane protein</topology>
    </subcellularLocation>
</comment>
<keyword evidence="7" id="KW-1185">Reference proteome</keyword>